<feature type="coiled-coil region" evidence="1">
    <location>
        <begin position="345"/>
        <end position="404"/>
    </location>
</feature>
<reference evidence="3" key="1">
    <citation type="submission" date="2012-02" db="EMBL/GenBank/DDBJ databases">
        <title>Genome sequencing of Giardia lamblia Genotypes A2 and B isolates (DH and GS) and comparative analysis with the genomes of Genotypes A1 and E (WB and Pig).</title>
        <authorList>
            <person name="Adam R."/>
            <person name="Dahlstrom E."/>
            <person name="Martens C."/>
            <person name="Bruno D."/>
            <person name="Barbian K."/>
            <person name="Porcella S.F."/>
            <person name="Nash T."/>
        </authorList>
    </citation>
    <scope>NUCLEOTIDE SEQUENCE</scope>
    <source>
        <strain evidence="3">DH</strain>
    </source>
</reference>
<dbReference type="VEuPathDB" id="GiardiaDB:QR46_0133"/>
<reference evidence="2 3" key="2">
    <citation type="journal article" date="2013" name="Genome Biol. Evol.">
        <title>Genome sequencing of Giardia lamblia genotypes A2 and B isolates (DH and GS) and comparative analysis with the genomes of genotypes A1 and E (WB and Pig).</title>
        <authorList>
            <person name="Adam R.D."/>
            <person name="Dahlstrom E.W."/>
            <person name="Martens C.A."/>
            <person name="Bruno D.P."/>
            <person name="Barbian K.D."/>
            <person name="Ricklefs S.M."/>
            <person name="Hernandez M.M."/>
            <person name="Narla N.P."/>
            <person name="Patel R.B."/>
            <person name="Porcella S.F."/>
            <person name="Nash T.E."/>
        </authorList>
    </citation>
    <scope>NUCLEOTIDE SEQUENCE [LARGE SCALE GENOMIC DNA]</scope>
    <source>
        <strain evidence="2 3">DH</strain>
    </source>
</reference>
<dbReference type="AlphaFoldDB" id="V6TGF9"/>
<dbReference type="InterPro" id="IPR036961">
    <property type="entry name" value="Kinesin_motor_dom_sf"/>
</dbReference>
<dbReference type="VEuPathDB" id="GiardiaDB:GL50581_1589"/>
<proteinExistence type="predicted"/>
<protein>
    <recommendedName>
        <fullName evidence="4">Kinesin motor domain-containing protein</fullName>
    </recommendedName>
</protein>
<dbReference type="InterPro" id="IPR027417">
    <property type="entry name" value="P-loop_NTPase"/>
</dbReference>
<organism evidence="2 3">
    <name type="scientific">Giardia intestinalis</name>
    <name type="common">Giardia lamblia</name>
    <dbReference type="NCBI Taxonomy" id="5741"/>
    <lineage>
        <taxon>Eukaryota</taxon>
        <taxon>Metamonada</taxon>
        <taxon>Diplomonadida</taxon>
        <taxon>Hexamitidae</taxon>
        <taxon>Giardiinae</taxon>
        <taxon>Giardia</taxon>
    </lineage>
</organism>
<evidence type="ECO:0000313" key="3">
    <source>
        <dbReference type="Proteomes" id="UP000018320"/>
    </source>
</evidence>
<comment type="caution">
    <text evidence="2">The sequence shown here is derived from an EMBL/GenBank/DDBJ whole genome shotgun (WGS) entry which is preliminary data.</text>
</comment>
<dbReference type="EMBL" id="AHGT01000021">
    <property type="protein sequence ID" value="ESU37841.1"/>
    <property type="molecule type" value="Genomic_DNA"/>
</dbReference>
<evidence type="ECO:0008006" key="4">
    <source>
        <dbReference type="Google" id="ProtNLM"/>
    </source>
</evidence>
<dbReference type="VEuPathDB" id="GiardiaDB:GL50803_0017089"/>
<gene>
    <name evidence="2" type="ORF">DHA2_17089</name>
</gene>
<keyword evidence="1" id="KW-0175">Coiled coil</keyword>
<sequence>MNMDAGWSDQKMNVVRIRPSAVPGRQEVAELAVSTDQCTLKLSSLTSSMSRSFKFDRIFTPSYPISAFYESTCLSIAEDVLYGRRSMGIVVLGLPASGKTYTSIAIVRRTLLLALKKMTEGGFVTLIAIYLNEIAPMQEKILLEHNFCSTDDSICLERTLGRAVQEYARVQNPHSGFLLRIQEKGATTELKVLDASSQQLPLLQALHKHLTTRSLLALRESKMLQHMKPIYPGKNMTCSETQILTISCVDYNLIHDNTRFQDTIKQLAFAETLSYVRQAQTLTLDSLAGVASTLGTRSSNSIAMTSIGESVDKGSFNARSSVDVAVHHETVHQALRVQTALQERLKAVKDQLSLVETALSEEKARNGLRENELQGEIIELQGRVESLLAKNFSLEQENKLLRDELDHARPRPPSMDSGMRPNTVRFLHQPETTQAAVGRADALRSGTFPGNVRNQAASIAASQDFSRVRPAVVAGLSLPQNEDEFDAFLLQAATMNRELKNRSSVNV</sequence>
<evidence type="ECO:0000313" key="2">
    <source>
        <dbReference type="EMBL" id="ESU37841.1"/>
    </source>
</evidence>
<dbReference type="SUPFAM" id="SSF52540">
    <property type="entry name" value="P-loop containing nucleoside triphosphate hydrolases"/>
    <property type="match status" value="1"/>
</dbReference>
<dbReference type="Proteomes" id="UP000018320">
    <property type="component" value="Unassembled WGS sequence"/>
</dbReference>
<dbReference type="VEuPathDB" id="GiardiaDB:DHA2_17089"/>
<name>V6TGF9_GIAIN</name>
<evidence type="ECO:0000256" key="1">
    <source>
        <dbReference type="SAM" id="Coils"/>
    </source>
</evidence>
<dbReference type="Gene3D" id="3.40.850.10">
    <property type="entry name" value="Kinesin motor domain"/>
    <property type="match status" value="1"/>
</dbReference>
<accession>V6TGF9</accession>